<gene>
    <name evidence="2" type="ORF">IAC79_03640</name>
</gene>
<reference evidence="2" key="1">
    <citation type="submission" date="2020-10" db="EMBL/GenBank/DDBJ databases">
        <authorList>
            <person name="Gilroy R."/>
        </authorList>
    </citation>
    <scope>NUCLEOTIDE SEQUENCE</scope>
    <source>
        <strain evidence="2">35461</strain>
    </source>
</reference>
<reference evidence="2" key="2">
    <citation type="journal article" date="2021" name="PeerJ">
        <title>Extensive microbial diversity within the chicken gut microbiome revealed by metagenomics and culture.</title>
        <authorList>
            <person name="Gilroy R."/>
            <person name="Ravi A."/>
            <person name="Getino M."/>
            <person name="Pursley I."/>
            <person name="Horton D.L."/>
            <person name="Alikhan N.F."/>
            <person name="Baker D."/>
            <person name="Gharbi K."/>
            <person name="Hall N."/>
            <person name="Watson M."/>
            <person name="Adriaenssens E.M."/>
            <person name="Foster-Nyarko E."/>
            <person name="Jarju S."/>
            <person name="Secka A."/>
            <person name="Antonio M."/>
            <person name="Oren A."/>
            <person name="Chaudhuri R.R."/>
            <person name="La Ragione R."/>
            <person name="Hildebrand F."/>
            <person name="Pallen M.J."/>
        </authorList>
    </citation>
    <scope>NUCLEOTIDE SEQUENCE</scope>
    <source>
        <strain evidence="2">35461</strain>
    </source>
</reference>
<dbReference type="Proteomes" id="UP000886845">
    <property type="component" value="Unassembled WGS sequence"/>
</dbReference>
<comment type="caution">
    <text evidence="2">The sequence shown here is derived from an EMBL/GenBank/DDBJ whole genome shotgun (WGS) entry which is preliminary data.</text>
</comment>
<organism evidence="2 3">
    <name type="scientific">Candidatus Spyradenecus faecavium</name>
    <dbReference type="NCBI Taxonomy" id="2840947"/>
    <lineage>
        <taxon>Bacteria</taxon>
        <taxon>Pseudomonadati</taxon>
        <taxon>Lentisphaerota</taxon>
        <taxon>Lentisphaeria</taxon>
        <taxon>Lentisphaerales</taxon>
        <taxon>Lentisphaeraceae</taxon>
        <taxon>Lentisphaeraceae incertae sedis</taxon>
        <taxon>Candidatus Spyradenecus</taxon>
    </lineage>
</organism>
<feature type="non-terminal residue" evidence="2">
    <location>
        <position position="114"/>
    </location>
</feature>
<dbReference type="AlphaFoldDB" id="A0A9D1NN70"/>
<dbReference type="Pfam" id="PF01755">
    <property type="entry name" value="Glyco_transf_25"/>
    <property type="match status" value="1"/>
</dbReference>
<dbReference type="CDD" id="cd06532">
    <property type="entry name" value="Glyco_transf_25"/>
    <property type="match status" value="1"/>
</dbReference>
<evidence type="ECO:0000313" key="2">
    <source>
        <dbReference type="EMBL" id="HIV09186.1"/>
    </source>
</evidence>
<protein>
    <submittedName>
        <fullName evidence="2">Glycosyltransferase family 25 protein</fullName>
    </submittedName>
</protein>
<proteinExistence type="predicted"/>
<evidence type="ECO:0000313" key="3">
    <source>
        <dbReference type="Proteomes" id="UP000886845"/>
    </source>
</evidence>
<sequence>MKAYLINLDRSPDRLAEADAQLRAAGVDYERVSAIDGRALGWAGLRGRVSRFRFALVHGRGPSPGMAASTLSHHEAFRRLLASGEGAALVFEDDVRLDPARFRRALALVEARLD</sequence>
<feature type="domain" description="Glycosyl transferase family 25" evidence="1">
    <location>
        <begin position="2"/>
        <end position="99"/>
    </location>
</feature>
<name>A0A9D1NN70_9BACT</name>
<dbReference type="EMBL" id="DVOR01000115">
    <property type="protein sequence ID" value="HIV09186.1"/>
    <property type="molecule type" value="Genomic_DNA"/>
</dbReference>
<dbReference type="InterPro" id="IPR002654">
    <property type="entry name" value="Glyco_trans_25"/>
</dbReference>
<evidence type="ECO:0000259" key="1">
    <source>
        <dbReference type="Pfam" id="PF01755"/>
    </source>
</evidence>
<accession>A0A9D1NN70</accession>